<evidence type="ECO:0000259" key="10">
    <source>
        <dbReference type="PROSITE" id="PS51085"/>
    </source>
</evidence>
<gene>
    <name evidence="12" type="ORF">V0R53_01240</name>
</gene>
<organism evidence="12 13">
    <name type="scientific">Pseudomonas auratipiscis</name>
    <dbReference type="NCBI Taxonomy" id="3115853"/>
    <lineage>
        <taxon>Bacteria</taxon>
        <taxon>Pseudomonadati</taxon>
        <taxon>Pseudomonadota</taxon>
        <taxon>Gammaproteobacteria</taxon>
        <taxon>Pseudomonadales</taxon>
        <taxon>Pseudomonadaceae</taxon>
        <taxon>Pseudomonas</taxon>
    </lineage>
</organism>
<name>A0AB35WPG5_9PSED</name>
<dbReference type="InterPro" id="IPR001041">
    <property type="entry name" value="2Fe-2S_ferredoxin-type"/>
</dbReference>
<dbReference type="AlphaFoldDB" id="A0AB35WPG5"/>
<protein>
    <submittedName>
        <fullName evidence="12">Ferredoxin--NADP reductase</fullName>
    </submittedName>
</protein>
<dbReference type="Pfam" id="PF00175">
    <property type="entry name" value="NAD_binding_1"/>
    <property type="match status" value="1"/>
</dbReference>
<dbReference type="CDD" id="cd06214">
    <property type="entry name" value="PA_degradation_oxidoreductase_like"/>
    <property type="match status" value="1"/>
</dbReference>
<dbReference type="InterPro" id="IPR017938">
    <property type="entry name" value="Riboflavin_synthase-like_b-brl"/>
</dbReference>
<keyword evidence="2" id="KW-0285">Flavoprotein</keyword>
<dbReference type="Gene3D" id="2.40.30.10">
    <property type="entry name" value="Translation factors"/>
    <property type="match status" value="1"/>
</dbReference>
<evidence type="ECO:0000259" key="11">
    <source>
        <dbReference type="PROSITE" id="PS51384"/>
    </source>
</evidence>
<keyword evidence="5" id="KW-0274">FAD</keyword>
<proteinExistence type="predicted"/>
<evidence type="ECO:0000256" key="8">
    <source>
        <dbReference type="ARBA" id="ARBA00023014"/>
    </source>
</evidence>
<evidence type="ECO:0000256" key="4">
    <source>
        <dbReference type="ARBA" id="ARBA00022723"/>
    </source>
</evidence>
<evidence type="ECO:0000256" key="3">
    <source>
        <dbReference type="ARBA" id="ARBA00022714"/>
    </source>
</evidence>
<dbReference type="InterPro" id="IPR050415">
    <property type="entry name" value="MRET"/>
</dbReference>
<dbReference type="PROSITE" id="PS51085">
    <property type="entry name" value="2FE2S_FER_2"/>
    <property type="match status" value="1"/>
</dbReference>
<dbReference type="GO" id="GO:0051537">
    <property type="term" value="F:2 iron, 2 sulfur cluster binding"/>
    <property type="evidence" value="ECO:0007669"/>
    <property type="project" value="UniProtKB-KW"/>
</dbReference>
<dbReference type="InterPro" id="IPR008333">
    <property type="entry name" value="Cbr1-like_FAD-bd_dom"/>
</dbReference>
<dbReference type="PROSITE" id="PS00197">
    <property type="entry name" value="2FE2S_FER_1"/>
    <property type="match status" value="1"/>
</dbReference>
<dbReference type="PROSITE" id="PS51384">
    <property type="entry name" value="FAD_FR"/>
    <property type="match status" value="1"/>
</dbReference>
<dbReference type="EMBL" id="JAZDQP010000001">
    <property type="protein sequence ID" value="MEE1865010.1"/>
    <property type="molecule type" value="Genomic_DNA"/>
</dbReference>
<dbReference type="PANTHER" id="PTHR47354">
    <property type="entry name" value="NADH OXIDOREDUCTASE HCR"/>
    <property type="match status" value="1"/>
</dbReference>
<evidence type="ECO:0000256" key="9">
    <source>
        <dbReference type="ARBA" id="ARBA00034078"/>
    </source>
</evidence>
<dbReference type="Gene3D" id="3.10.20.30">
    <property type="match status" value="1"/>
</dbReference>
<dbReference type="GO" id="GO:0016491">
    <property type="term" value="F:oxidoreductase activity"/>
    <property type="evidence" value="ECO:0007669"/>
    <property type="project" value="UniProtKB-KW"/>
</dbReference>
<dbReference type="PRINTS" id="PR00410">
    <property type="entry name" value="PHEHYDRXLASE"/>
</dbReference>
<evidence type="ECO:0000256" key="2">
    <source>
        <dbReference type="ARBA" id="ARBA00022630"/>
    </source>
</evidence>
<comment type="cofactor">
    <cofactor evidence="1">
        <name>FAD</name>
        <dbReference type="ChEBI" id="CHEBI:57692"/>
    </cofactor>
</comment>
<keyword evidence="4" id="KW-0479">Metal-binding</keyword>
<dbReference type="InterPro" id="IPR017927">
    <property type="entry name" value="FAD-bd_FR_type"/>
</dbReference>
<dbReference type="RefSeq" id="WP_136476233.1">
    <property type="nucleotide sequence ID" value="NZ_JAZDCU010000001.1"/>
</dbReference>
<dbReference type="SUPFAM" id="SSF63380">
    <property type="entry name" value="Riboflavin synthase domain-like"/>
    <property type="match status" value="1"/>
</dbReference>
<keyword evidence="8" id="KW-0411">Iron-sulfur</keyword>
<dbReference type="CDD" id="cd00207">
    <property type="entry name" value="fer2"/>
    <property type="match status" value="1"/>
</dbReference>
<dbReference type="InterPro" id="IPR001709">
    <property type="entry name" value="Flavoprot_Pyr_Nucl_cyt_Rdtase"/>
</dbReference>
<feature type="domain" description="2Fe-2S ferredoxin-type" evidence="10">
    <location>
        <begin position="259"/>
        <end position="348"/>
    </location>
</feature>
<feature type="domain" description="FAD-binding FR-type" evidence="11">
    <location>
        <begin position="9"/>
        <end position="114"/>
    </location>
</feature>
<evidence type="ECO:0000256" key="1">
    <source>
        <dbReference type="ARBA" id="ARBA00001974"/>
    </source>
</evidence>
<keyword evidence="7" id="KW-0408">Iron</keyword>
<evidence type="ECO:0000256" key="7">
    <source>
        <dbReference type="ARBA" id="ARBA00023004"/>
    </source>
</evidence>
<dbReference type="InterPro" id="IPR039261">
    <property type="entry name" value="FNR_nucleotide-bd"/>
</dbReference>
<dbReference type="PRINTS" id="PR00371">
    <property type="entry name" value="FPNCR"/>
</dbReference>
<dbReference type="GO" id="GO:0050660">
    <property type="term" value="F:flavin adenine dinucleotide binding"/>
    <property type="evidence" value="ECO:0007669"/>
    <property type="project" value="TreeGrafter"/>
</dbReference>
<dbReference type="SUPFAM" id="SSF54292">
    <property type="entry name" value="2Fe-2S ferredoxin-like"/>
    <property type="match status" value="1"/>
</dbReference>
<dbReference type="InterPro" id="IPR012675">
    <property type="entry name" value="Beta-grasp_dom_sf"/>
</dbReference>
<sequence length="348" mass="37859">MSAAATASLDYLTLRVTRVIEETADSRSLEFEVPDALAERFRYRPGQFLTLRVPHQEAWLPRCYSLSSTPLLDEPLRVTIKRVRDGRASNWLCDAVQAGDNLQVLVPAGVFVPRQLDTDLLLFGGGSGVTPVLSILRSALLAGNGRILLIYANRDEASVIFRDQLKALAAAHPQRLQVIHWLDSVQGIPTVSQLAELARPFASAEAFICGPGPFMEAAVDALQTLGMPGKQVHVERFVSLPEEGEVKALPAVDTSGPGSQLSVRLDGEEFEVPCAEGETLLEAMRRAGLQPPSSCLVGSCATCMCTVESGEVQMLRNEALDQQEIDQGWTLACQSLARSEHLRVLFPE</sequence>
<dbReference type="Pfam" id="PF00111">
    <property type="entry name" value="Fer2"/>
    <property type="match status" value="1"/>
</dbReference>
<evidence type="ECO:0000313" key="12">
    <source>
        <dbReference type="EMBL" id="MEE1865010.1"/>
    </source>
</evidence>
<dbReference type="Proteomes" id="UP001307839">
    <property type="component" value="Unassembled WGS sequence"/>
</dbReference>
<dbReference type="Gene3D" id="3.40.50.80">
    <property type="entry name" value="Nucleotide-binding domain of ferredoxin-NADP reductase (FNR) module"/>
    <property type="match status" value="1"/>
</dbReference>
<keyword evidence="13" id="KW-1185">Reference proteome</keyword>
<dbReference type="InterPro" id="IPR001433">
    <property type="entry name" value="OxRdtase_FAD/NAD-bd"/>
</dbReference>
<evidence type="ECO:0000256" key="6">
    <source>
        <dbReference type="ARBA" id="ARBA00023002"/>
    </source>
</evidence>
<accession>A0AB35WPG5</accession>
<dbReference type="Pfam" id="PF00970">
    <property type="entry name" value="FAD_binding_6"/>
    <property type="match status" value="1"/>
</dbReference>
<evidence type="ECO:0000256" key="5">
    <source>
        <dbReference type="ARBA" id="ARBA00022827"/>
    </source>
</evidence>
<dbReference type="GO" id="GO:0046872">
    <property type="term" value="F:metal ion binding"/>
    <property type="evidence" value="ECO:0007669"/>
    <property type="project" value="UniProtKB-KW"/>
</dbReference>
<comment type="caution">
    <text evidence="12">The sequence shown here is derived from an EMBL/GenBank/DDBJ whole genome shotgun (WGS) entry which is preliminary data.</text>
</comment>
<dbReference type="InterPro" id="IPR006058">
    <property type="entry name" value="2Fe2S_fd_BS"/>
</dbReference>
<dbReference type="SUPFAM" id="SSF52343">
    <property type="entry name" value="Ferredoxin reductase-like, C-terminal NADP-linked domain"/>
    <property type="match status" value="1"/>
</dbReference>
<keyword evidence="6" id="KW-0560">Oxidoreductase</keyword>
<keyword evidence="3" id="KW-0001">2Fe-2S</keyword>
<dbReference type="PANTHER" id="PTHR47354:SF8">
    <property type="entry name" value="1,2-PHENYLACETYL-COA EPOXIDASE, SUBUNIT E"/>
    <property type="match status" value="1"/>
</dbReference>
<dbReference type="InterPro" id="IPR036010">
    <property type="entry name" value="2Fe-2S_ferredoxin-like_sf"/>
</dbReference>
<evidence type="ECO:0000313" key="13">
    <source>
        <dbReference type="Proteomes" id="UP001307839"/>
    </source>
</evidence>
<reference evidence="12 13" key="1">
    <citation type="submission" date="2024-01" db="EMBL/GenBank/DDBJ databases">
        <title>Unpublished Manusciprt.</title>
        <authorList>
            <person name="Duman M."/>
            <person name="Valdes E.G."/>
            <person name="Ajmi N."/>
            <person name="Altun S."/>
            <person name="Saticioglu I.B."/>
        </authorList>
    </citation>
    <scope>NUCLEOTIDE SEQUENCE [LARGE SCALE GENOMIC DNA]</scope>
    <source>
        <strain evidence="12 13">120P</strain>
    </source>
</reference>
<comment type="cofactor">
    <cofactor evidence="9">
        <name>[2Fe-2S] cluster</name>
        <dbReference type="ChEBI" id="CHEBI:190135"/>
    </cofactor>
</comment>